<feature type="transmembrane region" description="Helical" evidence="7">
    <location>
        <begin position="238"/>
        <end position="258"/>
    </location>
</feature>
<dbReference type="InterPro" id="IPR001626">
    <property type="entry name" value="ABC_TroCD"/>
</dbReference>
<dbReference type="Pfam" id="PF00950">
    <property type="entry name" value="ABC-3"/>
    <property type="match status" value="1"/>
</dbReference>
<dbReference type="GO" id="GO:0010043">
    <property type="term" value="P:response to zinc ion"/>
    <property type="evidence" value="ECO:0007669"/>
    <property type="project" value="TreeGrafter"/>
</dbReference>
<keyword evidence="3 6" id="KW-0812">Transmembrane</keyword>
<keyword evidence="4 7" id="KW-1133">Transmembrane helix</keyword>
<evidence type="ECO:0000256" key="2">
    <source>
        <dbReference type="ARBA" id="ARBA00008034"/>
    </source>
</evidence>
<dbReference type="GO" id="GO:0043190">
    <property type="term" value="C:ATP-binding cassette (ABC) transporter complex"/>
    <property type="evidence" value="ECO:0007669"/>
    <property type="project" value="InterPro"/>
</dbReference>
<evidence type="ECO:0000256" key="7">
    <source>
        <dbReference type="SAM" id="Phobius"/>
    </source>
</evidence>
<feature type="transmembrane region" description="Helical" evidence="7">
    <location>
        <begin position="42"/>
        <end position="66"/>
    </location>
</feature>
<feature type="transmembrane region" description="Helical" evidence="7">
    <location>
        <begin position="128"/>
        <end position="149"/>
    </location>
</feature>
<dbReference type="InterPro" id="IPR037294">
    <property type="entry name" value="ABC_BtuC-like"/>
</dbReference>
<dbReference type="SUPFAM" id="SSF81345">
    <property type="entry name" value="ABC transporter involved in vitamin B12 uptake, BtuC"/>
    <property type="match status" value="1"/>
</dbReference>
<evidence type="ECO:0000256" key="4">
    <source>
        <dbReference type="ARBA" id="ARBA00022989"/>
    </source>
</evidence>
<comment type="caution">
    <text evidence="8">The sequence shown here is derived from an EMBL/GenBank/DDBJ whole genome shotgun (WGS) entry which is preliminary data.</text>
</comment>
<keyword evidence="6" id="KW-0813">Transport</keyword>
<dbReference type="PANTHER" id="PTHR30477">
    <property type="entry name" value="ABC-TRANSPORTER METAL-BINDING PROTEIN"/>
    <property type="match status" value="1"/>
</dbReference>
<gene>
    <name evidence="8" type="ORF">KHX13_03225</name>
</gene>
<feature type="transmembrane region" description="Helical" evidence="7">
    <location>
        <begin position="86"/>
        <end position="108"/>
    </location>
</feature>
<name>A0A943I0X9_9FIRM</name>
<dbReference type="PANTHER" id="PTHR30477:SF0">
    <property type="entry name" value="METAL TRANSPORT SYSTEM MEMBRANE PROTEIN TM_0125-RELATED"/>
    <property type="match status" value="1"/>
</dbReference>
<evidence type="ECO:0000256" key="6">
    <source>
        <dbReference type="RuleBase" id="RU003943"/>
    </source>
</evidence>
<evidence type="ECO:0000313" key="9">
    <source>
        <dbReference type="Proteomes" id="UP000754226"/>
    </source>
</evidence>
<comment type="similarity">
    <text evidence="2 6">Belongs to the ABC-3 integral membrane protein family.</text>
</comment>
<proteinExistence type="inferred from homology"/>
<evidence type="ECO:0000256" key="1">
    <source>
        <dbReference type="ARBA" id="ARBA00004141"/>
    </source>
</evidence>
<evidence type="ECO:0000256" key="3">
    <source>
        <dbReference type="ARBA" id="ARBA00022692"/>
    </source>
</evidence>
<protein>
    <submittedName>
        <fullName evidence="8">Metal ABC transporter permease</fullName>
    </submittedName>
</protein>
<dbReference type="EMBL" id="JAGZCZ010000003">
    <property type="protein sequence ID" value="MBS5519335.1"/>
    <property type="molecule type" value="Genomic_DNA"/>
</dbReference>
<dbReference type="Gene3D" id="1.10.3470.10">
    <property type="entry name" value="ABC transporter involved in vitamin B12 uptake, BtuC"/>
    <property type="match status" value="1"/>
</dbReference>
<dbReference type="AlphaFoldDB" id="A0A943I0X9"/>
<feature type="transmembrane region" description="Helical" evidence="7">
    <location>
        <begin position="169"/>
        <end position="202"/>
    </location>
</feature>
<dbReference type="GO" id="GO:0055085">
    <property type="term" value="P:transmembrane transport"/>
    <property type="evidence" value="ECO:0007669"/>
    <property type="project" value="InterPro"/>
</dbReference>
<feature type="transmembrane region" description="Helical" evidence="7">
    <location>
        <begin position="6"/>
        <end position="30"/>
    </location>
</feature>
<dbReference type="CDD" id="cd06550">
    <property type="entry name" value="TM_ABC_iron-siderophores_like"/>
    <property type="match status" value="1"/>
</dbReference>
<keyword evidence="5 7" id="KW-0472">Membrane</keyword>
<sequence length="271" mass="29479">MFEYTFMQNAFVVSLLISLLCPLIGIFLVLRRYSMIGDALSHASLAGVAMGLLFKSTPIMGAFWMTSFFGLLIEALRERFRRYAELTLVIVMSFSVGLAITLVSSGLVKANIDSFLFGSILTVGHEEVYLVGALTFVSVLAVWGLYPQLVMLSFDEDGARISGVPRRAINYVFSLLVAATISVSIRIVGILVISSLIALPVATALQLRQGFNRTLLLSVIFSFIDIMGGLVISYELGAAPGGITAMLSVILLIAVLIYQEIRDHLQGGERQ</sequence>
<evidence type="ECO:0000256" key="5">
    <source>
        <dbReference type="ARBA" id="ARBA00023136"/>
    </source>
</evidence>
<evidence type="ECO:0000313" key="8">
    <source>
        <dbReference type="EMBL" id="MBS5519335.1"/>
    </source>
</evidence>
<comment type="subcellular location">
    <subcellularLocation>
        <location evidence="6">Cell membrane</location>
        <topology evidence="6">Multi-pass membrane protein</topology>
    </subcellularLocation>
    <subcellularLocation>
        <location evidence="1">Membrane</location>
        <topology evidence="1">Multi-pass membrane protein</topology>
    </subcellularLocation>
</comment>
<accession>A0A943I0X9</accession>
<reference evidence="8" key="1">
    <citation type="submission" date="2021-02" db="EMBL/GenBank/DDBJ databases">
        <title>Infant gut strain persistence is associated with maternal origin, phylogeny, and functional potential including surface adhesion and iron acquisition.</title>
        <authorList>
            <person name="Lou Y.C."/>
        </authorList>
    </citation>
    <scope>NUCLEOTIDE SEQUENCE</scope>
    <source>
        <strain evidence="8">L3_106_000M1_dasL3_106_000M1_concoct_15</strain>
    </source>
</reference>
<dbReference type="Proteomes" id="UP000754226">
    <property type="component" value="Unassembled WGS sequence"/>
</dbReference>
<organism evidence="8 9">
    <name type="scientific">Acidaminococcus intestini</name>
    <dbReference type="NCBI Taxonomy" id="187327"/>
    <lineage>
        <taxon>Bacteria</taxon>
        <taxon>Bacillati</taxon>
        <taxon>Bacillota</taxon>
        <taxon>Negativicutes</taxon>
        <taxon>Acidaminococcales</taxon>
        <taxon>Acidaminococcaceae</taxon>
        <taxon>Acidaminococcus</taxon>
    </lineage>
</organism>